<accession>A0AAV4VD47</accession>
<reference evidence="1 2" key="1">
    <citation type="submission" date="2021-06" db="EMBL/GenBank/DDBJ databases">
        <title>Caerostris extrusa draft genome.</title>
        <authorList>
            <person name="Kono N."/>
            <person name="Arakawa K."/>
        </authorList>
    </citation>
    <scope>NUCLEOTIDE SEQUENCE [LARGE SCALE GENOMIC DNA]</scope>
</reference>
<evidence type="ECO:0000313" key="1">
    <source>
        <dbReference type="EMBL" id="GIY68192.1"/>
    </source>
</evidence>
<organism evidence="1 2">
    <name type="scientific">Caerostris extrusa</name>
    <name type="common">Bark spider</name>
    <name type="synonym">Caerostris bankana</name>
    <dbReference type="NCBI Taxonomy" id="172846"/>
    <lineage>
        <taxon>Eukaryota</taxon>
        <taxon>Metazoa</taxon>
        <taxon>Ecdysozoa</taxon>
        <taxon>Arthropoda</taxon>
        <taxon>Chelicerata</taxon>
        <taxon>Arachnida</taxon>
        <taxon>Araneae</taxon>
        <taxon>Araneomorphae</taxon>
        <taxon>Entelegynae</taxon>
        <taxon>Araneoidea</taxon>
        <taxon>Araneidae</taxon>
        <taxon>Caerostris</taxon>
    </lineage>
</organism>
<dbReference type="Gene3D" id="3.30.760.10">
    <property type="entry name" value="RNA Cap, Translation Initiation Factor Eif4e"/>
    <property type="match status" value="1"/>
</dbReference>
<evidence type="ECO:0000313" key="2">
    <source>
        <dbReference type="Proteomes" id="UP001054945"/>
    </source>
</evidence>
<dbReference type="AlphaFoldDB" id="A0AAV4VD47"/>
<dbReference type="InterPro" id="IPR023398">
    <property type="entry name" value="TIF_eIF4e-like"/>
</dbReference>
<comment type="caution">
    <text evidence="1">The sequence shown here is derived from an EMBL/GenBank/DDBJ whole genome shotgun (WGS) entry which is preliminary data.</text>
</comment>
<name>A0AAV4VD47_CAEEX</name>
<gene>
    <name evidence="1" type="primary">AVEN_183043_1</name>
    <name evidence="1" type="ORF">CEXT_418031</name>
</gene>
<keyword evidence="2" id="KW-1185">Reference proteome</keyword>
<protein>
    <submittedName>
        <fullName evidence="1">Uncharacterized protein</fullName>
    </submittedName>
</protein>
<dbReference type="EMBL" id="BPLR01014337">
    <property type="protein sequence ID" value="GIY68192.1"/>
    <property type="molecule type" value="Genomic_DNA"/>
</dbReference>
<proteinExistence type="predicted"/>
<dbReference type="Proteomes" id="UP001054945">
    <property type="component" value="Unassembled WGS sequence"/>
</dbReference>
<sequence>MCYTEDSDDLESVRRVTNDIRSAVEHGGIMYYKTNEASMDGLYLHEGERAVCKYMHSVRGQLFKRDQYKRWKMV</sequence>